<evidence type="ECO:0000313" key="2">
    <source>
        <dbReference type="Proteomes" id="UP000029999"/>
    </source>
</evidence>
<reference evidence="1 2" key="1">
    <citation type="submission" date="2014-09" db="EMBL/GenBank/DDBJ databases">
        <authorList>
            <person name="Grob C."/>
            <person name="Taubert M."/>
            <person name="Howat A.M."/>
            <person name="Burns O.J."/>
            <person name="Dixon J.L."/>
            <person name="Chen Y."/>
            <person name="Murrell J.C."/>
        </authorList>
    </citation>
    <scope>NUCLEOTIDE SEQUENCE [LARGE SCALE GENOMIC DNA]</scope>
    <source>
        <strain evidence="1">L4</strain>
    </source>
</reference>
<proteinExistence type="predicted"/>
<name>A0A0A0BHQ6_9GAMM</name>
<sequence>MKILHTLPLGVHLFCLPKINEPNKKAPDIALFLKINVMTSEAAGQHGGVP</sequence>
<gene>
    <name evidence="1" type="ORF">LP43_0486</name>
</gene>
<evidence type="ECO:0000313" key="1">
    <source>
        <dbReference type="EMBL" id="KGM08063.1"/>
    </source>
</evidence>
<comment type="caution">
    <text evidence="1">The sequence shown here is derived from an EMBL/GenBank/DDBJ whole genome shotgun (WGS) entry which is preliminary data.</text>
</comment>
<accession>A0A0A0BHQ6</accession>
<dbReference type="EMBL" id="JRQD01000001">
    <property type="protein sequence ID" value="KGM08063.1"/>
    <property type="molecule type" value="Genomic_DNA"/>
</dbReference>
<dbReference type="Proteomes" id="UP000029999">
    <property type="component" value="Unassembled WGS sequence"/>
</dbReference>
<dbReference type="AlphaFoldDB" id="A0A0A0BHQ6"/>
<protein>
    <submittedName>
        <fullName evidence="1">Uncharacterized protein</fullName>
    </submittedName>
</protein>
<organism evidence="1 2">
    <name type="scientific">Methylophaga thiooxydans</name>
    <dbReference type="NCBI Taxonomy" id="392484"/>
    <lineage>
        <taxon>Bacteria</taxon>
        <taxon>Pseudomonadati</taxon>
        <taxon>Pseudomonadota</taxon>
        <taxon>Gammaproteobacteria</taxon>
        <taxon>Thiotrichales</taxon>
        <taxon>Piscirickettsiaceae</taxon>
        <taxon>Methylophaga</taxon>
    </lineage>
</organism>